<comment type="pathway">
    <text evidence="1 7">Pyrimidine metabolism; UMP biosynthesis via de novo pathway; (S)-dihydroorotate from bicarbonate: step 2/3.</text>
</comment>
<name>A0ABM7WCE5_9BACT</name>
<gene>
    <name evidence="7 10" type="primary">pyrB</name>
    <name evidence="10" type="ORF">DPPLL_29340</name>
</gene>
<dbReference type="InterPro" id="IPR006132">
    <property type="entry name" value="Asp/Orn_carbamoyltranf_P-bd"/>
</dbReference>
<dbReference type="InterPro" id="IPR006130">
    <property type="entry name" value="Asp/Orn_carbamoylTrfase"/>
</dbReference>
<dbReference type="InterPro" id="IPR002082">
    <property type="entry name" value="Asp_carbamoyltransf"/>
</dbReference>
<dbReference type="SUPFAM" id="SSF53671">
    <property type="entry name" value="Aspartate/ornithine carbamoyltransferase"/>
    <property type="match status" value="1"/>
</dbReference>
<sequence>MTELQAHVFKHRHIFGLEQMSREDIEFIIATARSFKEISNRSIKKVPTLRGKTVVNLFLEPSTRTRLSFEIAAKRMSADTFNIASSTSSTTKGETIIDTARNIEAMNPDVIVLRHSSSGAPYLLARHVACPVINAGDGTHEHPSQGLLDIMTILEHKGSLQGLKIAIVGDISHSRVAGSDIIGFTRLGAEVWLAGPATFIPYGVESTGARIAATVEDAVTGADVVMALRIQKERQQDPLIPSLREYAIRYGINRRRLERAKDDVLVMHPGPINRGVEMSPDVADGTWSVILDQVTNGVAVRMALLYLVIGSGKDNQEPGEG</sequence>
<dbReference type="EMBL" id="AP025516">
    <property type="protein sequence ID" value="BDD88569.1"/>
    <property type="molecule type" value="Genomic_DNA"/>
</dbReference>
<evidence type="ECO:0000313" key="11">
    <source>
        <dbReference type="Proteomes" id="UP000830055"/>
    </source>
</evidence>
<proteinExistence type="inferred from homology"/>
<evidence type="ECO:0000259" key="9">
    <source>
        <dbReference type="Pfam" id="PF02729"/>
    </source>
</evidence>
<feature type="binding site" evidence="7">
    <location>
        <position position="142"/>
    </location>
    <ligand>
        <name>carbamoyl phosphate</name>
        <dbReference type="ChEBI" id="CHEBI:58228"/>
    </ligand>
</feature>
<accession>A0ABM7WCE5</accession>
<feature type="binding site" evidence="7">
    <location>
        <position position="64"/>
    </location>
    <ligand>
        <name>carbamoyl phosphate</name>
        <dbReference type="ChEBI" id="CHEBI:58228"/>
    </ligand>
</feature>
<dbReference type="PANTHER" id="PTHR45753:SF6">
    <property type="entry name" value="ASPARTATE CARBAMOYLTRANSFERASE"/>
    <property type="match status" value="1"/>
</dbReference>
<dbReference type="Proteomes" id="UP000830055">
    <property type="component" value="Chromosome"/>
</dbReference>
<evidence type="ECO:0000256" key="2">
    <source>
        <dbReference type="ARBA" id="ARBA00008896"/>
    </source>
</evidence>
<comment type="subunit">
    <text evidence="7">Heterododecamer (2C3:3R2) of six catalytic PyrB chains organized as two trimers (C3), and six regulatory PyrI chains organized as three dimers (R2).</text>
</comment>
<evidence type="ECO:0000256" key="6">
    <source>
        <dbReference type="ARBA" id="ARBA00048859"/>
    </source>
</evidence>
<feature type="binding site" evidence="7">
    <location>
        <position position="145"/>
    </location>
    <ligand>
        <name>carbamoyl phosphate</name>
        <dbReference type="ChEBI" id="CHEBI:58228"/>
    </ligand>
</feature>
<dbReference type="EC" id="2.1.3.2" evidence="7"/>
<keyword evidence="4 7" id="KW-0665">Pyrimidine biosynthesis</keyword>
<feature type="domain" description="Aspartate/ornithine carbamoyltransferase carbamoyl-P binding" evidence="9">
    <location>
        <begin position="12"/>
        <end position="155"/>
    </location>
</feature>
<keyword evidence="3 7" id="KW-0808">Transferase</keyword>
<keyword evidence="11" id="KW-1185">Reference proteome</keyword>
<dbReference type="RefSeq" id="WP_284151918.1">
    <property type="nucleotide sequence ID" value="NZ_AP025516.1"/>
</dbReference>
<feature type="binding site" evidence="7">
    <location>
        <position position="65"/>
    </location>
    <ligand>
        <name>carbamoyl phosphate</name>
        <dbReference type="ChEBI" id="CHEBI:58228"/>
    </ligand>
</feature>
<dbReference type="PRINTS" id="PR00100">
    <property type="entry name" value="AOTCASE"/>
</dbReference>
<feature type="domain" description="Aspartate/ornithine carbamoyltransferase Asp/Orn-binding" evidence="8">
    <location>
        <begin position="161"/>
        <end position="307"/>
    </location>
</feature>
<dbReference type="NCBIfam" id="NF002032">
    <property type="entry name" value="PRK00856.1"/>
    <property type="match status" value="1"/>
</dbReference>
<comment type="catalytic activity">
    <reaction evidence="6 7">
        <text>carbamoyl phosphate + L-aspartate = N-carbamoyl-L-aspartate + phosphate + H(+)</text>
        <dbReference type="Rhea" id="RHEA:20013"/>
        <dbReference type="ChEBI" id="CHEBI:15378"/>
        <dbReference type="ChEBI" id="CHEBI:29991"/>
        <dbReference type="ChEBI" id="CHEBI:32814"/>
        <dbReference type="ChEBI" id="CHEBI:43474"/>
        <dbReference type="ChEBI" id="CHEBI:58228"/>
        <dbReference type="EC" id="2.1.3.2"/>
    </reaction>
</comment>
<evidence type="ECO:0000256" key="4">
    <source>
        <dbReference type="ARBA" id="ARBA00022975"/>
    </source>
</evidence>
<comment type="function">
    <text evidence="5 7">Catalyzes the condensation of carbamoyl phosphate and aspartate to form carbamoyl aspartate and inorganic phosphate, the committed step in the de novo pyrimidine nucleotide biosynthesis pathway.</text>
</comment>
<dbReference type="Gene3D" id="3.40.50.1370">
    <property type="entry name" value="Aspartate/ornithine carbamoyltransferase"/>
    <property type="match status" value="2"/>
</dbReference>
<feature type="binding site" evidence="7">
    <location>
        <position position="271"/>
    </location>
    <ligand>
        <name>carbamoyl phosphate</name>
        <dbReference type="ChEBI" id="CHEBI:58228"/>
    </ligand>
</feature>
<feature type="binding site" evidence="7">
    <location>
        <position position="92"/>
    </location>
    <ligand>
        <name>L-aspartate</name>
        <dbReference type="ChEBI" id="CHEBI:29991"/>
    </ligand>
</feature>
<feature type="binding site" evidence="7">
    <location>
        <position position="270"/>
    </location>
    <ligand>
        <name>carbamoyl phosphate</name>
        <dbReference type="ChEBI" id="CHEBI:58228"/>
    </ligand>
</feature>
<organism evidence="10 11">
    <name type="scientific">Desulfofustis limnaeus</name>
    <dbReference type="NCBI Taxonomy" id="2740163"/>
    <lineage>
        <taxon>Bacteria</taxon>
        <taxon>Pseudomonadati</taxon>
        <taxon>Thermodesulfobacteriota</taxon>
        <taxon>Desulfobulbia</taxon>
        <taxon>Desulfobulbales</taxon>
        <taxon>Desulfocapsaceae</taxon>
        <taxon>Desulfofustis</taxon>
    </lineage>
</organism>
<feature type="binding site" evidence="7">
    <location>
        <position position="175"/>
    </location>
    <ligand>
        <name>L-aspartate</name>
        <dbReference type="ChEBI" id="CHEBI:29991"/>
    </ligand>
</feature>
<evidence type="ECO:0000256" key="5">
    <source>
        <dbReference type="ARBA" id="ARBA00043884"/>
    </source>
</evidence>
<dbReference type="NCBIfam" id="TIGR00670">
    <property type="entry name" value="asp_carb_tr"/>
    <property type="match status" value="1"/>
</dbReference>
<comment type="similarity">
    <text evidence="2 7">Belongs to the aspartate/ornithine carbamoyltransferase superfamily. ATCase family.</text>
</comment>
<dbReference type="Pfam" id="PF02729">
    <property type="entry name" value="OTCace_N"/>
    <property type="match status" value="1"/>
</dbReference>
<evidence type="ECO:0000256" key="1">
    <source>
        <dbReference type="ARBA" id="ARBA00004852"/>
    </source>
</evidence>
<feature type="binding site" evidence="7">
    <location>
        <position position="229"/>
    </location>
    <ligand>
        <name>L-aspartate</name>
        <dbReference type="ChEBI" id="CHEBI:29991"/>
    </ligand>
</feature>
<dbReference type="InterPro" id="IPR006131">
    <property type="entry name" value="Asp_carbamoyltransf_Asp/Orn-bd"/>
</dbReference>
<evidence type="ECO:0000256" key="7">
    <source>
        <dbReference type="HAMAP-Rule" id="MF_00001"/>
    </source>
</evidence>
<evidence type="ECO:0000256" key="3">
    <source>
        <dbReference type="ARBA" id="ARBA00022679"/>
    </source>
</evidence>
<feature type="binding site" evidence="7">
    <location>
        <position position="114"/>
    </location>
    <ligand>
        <name>carbamoyl phosphate</name>
        <dbReference type="ChEBI" id="CHEBI:58228"/>
    </ligand>
</feature>
<dbReference type="PROSITE" id="PS00097">
    <property type="entry name" value="CARBAMOYLTRANSFERASE"/>
    <property type="match status" value="1"/>
</dbReference>
<evidence type="ECO:0000259" key="8">
    <source>
        <dbReference type="Pfam" id="PF00185"/>
    </source>
</evidence>
<reference evidence="10 11" key="1">
    <citation type="submission" date="2022-01" db="EMBL/GenBank/DDBJ databases">
        <title>Desulfofustis limnae sp. nov., a novel mesophilic sulfate-reducing bacterium isolated from marsh soil.</title>
        <authorList>
            <person name="Watanabe M."/>
            <person name="Takahashi A."/>
            <person name="Kojima H."/>
            <person name="Fukui M."/>
        </authorList>
    </citation>
    <scope>NUCLEOTIDE SEQUENCE [LARGE SCALE GENOMIC DNA]</scope>
    <source>
        <strain evidence="10 11">PPLL</strain>
    </source>
</reference>
<dbReference type="Pfam" id="PF00185">
    <property type="entry name" value="OTCace"/>
    <property type="match status" value="1"/>
</dbReference>
<dbReference type="InterPro" id="IPR036901">
    <property type="entry name" value="Asp/Orn_carbamoylTrfase_sf"/>
</dbReference>
<dbReference type="PRINTS" id="PR00101">
    <property type="entry name" value="ATCASE"/>
</dbReference>
<dbReference type="PANTHER" id="PTHR45753">
    <property type="entry name" value="ORNITHINE CARBAMOYLTRANSFERASE, MITOCHONDRIAL"/>
    <property type="match status" value="1"/>
</dbReference>
<protein>
    <recommendedName>
        <fullName evidence="7">Aspartate carbamoyltransferase</fullName>
        <ecNumber evidence="7">2.1.3.2</ecNumber>
    </recommendedName>
    <alternativeName>
        <fullName evidence="7">Aspartate transcarbamylase</fullName>
        <shortName evidence="7">ATCase</shortName>
    </alternativeName>
</protein>
<dbReference type="HAMAP" id="MF_00001">
    <property type="entry name" value="Asp_carb_tr"/>
    <property type="match status" value="1"/>
</dbReference>
<evidence type="ECO:0000313" key="10">
    <source>
        <dbReference type="EMBL" id="BDD88569.1"/>
    </source>
</evidence>